<proteinExistence type="predicted"/>
<gene>
    <name evidence="1" type="ORF">IWQ57_000227</name>
</gene>
<accession>A0ACC1K8I4</accession>
<reference evidence="1" key="1">
    <citation type="submission" date="2022-07" db="EMBL/GenBank/DDBJ databases">
        <title>Phylogenomic reconstructions and comparative analyses of Kickxellomycotina fungi.</title>
        <authorList>
            <person name="Reynolds N.K."/>
            <person name="Stajich J.E."/>
            <person name="Barry K."/>
            <person name="Grigoriev I.V."/>
            <person name="Crous P."/>
            <person name="Smith M.E."/>
        </authorList>
    </citation>
    <scope>NUCLEOTIDE SEQUENCE</scope>
    <source>
        <strain evidence="1">CBS 109366</strain>
    </source>
</reference>
<evidence type="ECO:0000313" key="1">
    <source>
        <dbReference type="EMBL" id="KAJ2775726.1"/>
    </source>
</evidence>
<comment type="caution">
    <text evidence="1">The sequence shown here is derived from an EMBL/GenBank/DDBJ whole genome shotgun (WGS) entry which is preliminary data.</text>
</comment>
<protein>
    <submittedName>
        <fullName evidence="1">Uncharacterized protein</fullName>
    </submittedName>
</protein>
<dbReference type="Proteomes" id="UP001140234">
    <property type="component" value="Unassembled WGS sequence"/>
</dbReference>
<keyword evidence="2" id="KW-1185">Reference proteome</keyword>
<dbReference type="EMBL" id="JANBUJ010000003">
    <property type="protein sequence ID" value="KAJ2775726.1"/>
    <property type="molecule type" value="Genomic_DNA"/>
</dbReference>
<organism evidence="1 2">
    <name type="scientific">Coemansia nantahalensis</name>
    <dbReference type="NCBI Taxonomy" id="2789366"/>
    <lineage>
        <taxon>Eukaryota</taxon>
        <taxon>Fungi</taxon>
        <taxon>Fungi incertae sedis</taxon>
        <taxon>Zoopagomycota</taxon>
        <taxon>Kickxellomycotina</taxon>
        <taxon>Kickxellomycetes</taxon>
        <taxon>Kickxellales</taxon>
        <taxon>Kickxellaceae</taxon>
        <taxon>Coemansia</taxon>
    </lineage>
</organism>
<evidence type="ECO:0000313" key="2">
    <source>
        <dbReference type="Proteomes" id="UP001140234"/>
    </source>
</evidence>
<sequence length="363" mass="39140">MREPSPASEAHGASAAAARSSGHFPASRCDQAPPDLRLGAPEAPPPAPSARAYQCHSAPHAALSPVSEDPRSPPAAAAPVARQHGHHSYRPYGYSYYSRPSRAASPPPDPQPHSAGFTYAPPQQQQQQRHHYIYMQASYADAGPYGAGAHAHETHRPYGPPATPRSVCAPASMPHHIVRHQLKHLPTAGDAPVYAGRRLLTAEEKEMRRKISHSAIEKRRRERTNSVLRELQEIIPGLPRSGKIQKLEILEAATEYIRQLKHSGGNGGPRPVTHAYERPHSAEYGQRDGCPDSSDTQASRKLPTFAYTANVYSSRSGSEASDSSQDGSGEDTLTNPADMLDSSASPLPTPPDPPSMDVSFLLS</sequence>
<name>A0ACC1K8I4_9FUNG</name>